<dbReference type="Proteomes" id="UP000717515">
    <property type="component" value="Unassembled WGS sequence"/>
</dbReference>
<feature type="non-terminal residue" evidence="1">
    <location>
        <position position="1"/>
    </location>
</feature>
<dbReference type="AlphaFoldDB" id="A0A9P7ZWX3"/>
<gene>
    <name evidence="1" type="ORF">KVV02_005375</name>
</gene>
<evidence type="ECO:0000313" key="1">
    <source>
        <dbReference type="EMBL" id="KAG9319040.1"/>
    </source>
</evidence>
<proteinExistence type="predicted"/>
<accession>A0A9P7ZWX3</accession>
<reference evidence="1" key="1">
    <citation type="submission" date="2021-07" db="EMBL/GenBank/DDBJ databases">
        <title>Draft genome of Mortierella alpina, strain LL118, isolated from an aspen leaf litter sample.</title>
        <authorList>
            <person name="Yang S."/>
            <person name="Vinatzer B.A."/>
        </authorList>
    </citation>
    <scope>NUCLEOTIDE SEQUENCE</scope>
    <source>
        <strain evidence="1">LL118</strain>
    </source>
</reference>
<dbReference type="EMBL" id="JAIFTL010000894">
    <property type="protein sequence ID" value="KAG9319040.1"/>
    <property type="molecule type" value="Genomic_DNA"/>
</dbReference>
<evidence type="ECO:0000313" key="2">
    <source>
        <dbReference type="Proteomes" id="UP000717515"/>
    </source>
</evidence>
<comment type="caution">
    <text evidence="1">The sequence shown here is derived from an EMBL/GenBank/DDBJ whole genome shotgun (WGS) entry which is preliminary data.</text>
</comment>
<protein>
    <submittedName>
        <fullName evidence="1">Uncharacterized protein</fullName>
    </submittedName>
</protein>
<organism evidence="1 2">
    <name type="scientific">Mortierella alpina</name>
    <name type="common">Oleaginous fungus</name>
    <name type="synonym">Mortierella renispora</name>
    <dbReference type="NCBI Taxonomy" id="64518"/>
    <lineage>
        <taxon>Eukaryota</taxon>
        <taxon>Fungi</taxon>
        <taxon>Fungi incertae sedis</taxon>
        <taxon>Mucoromycota</taxon>
        <taxon>Mortierellomycotina</taxon>
        <taxon>Mortierellomycetes</taxon>
        <taxon>Mortierellales</taxon>
        <taxon>Mortierellaceae</taxon>
        <taxon>Mortierella</taxon>
    </lineage>
</organism>
<name>A0A9P7ZWX3_MORAP</name>
<sequence length="237" mass="27029">MPRNHESVLAGFFNMDLIKQLCRDHNIEFGNKLIFVDKNRIRLSGKLLAPGWPRCGQRLTSQYEQRVLTYNKGSKVSHVWASERIHWESMGTSHADVEQAVDQSTKNAKDSANRLKQIKKDCGPDSQQAFSAKQELFQLRREQYYWQKIEKAMRDKAGGKPDAKAPTPIKVLWQAHQTEEEPARLDITSIVQEVKQDPSKLLAFGGGDPGVRVTLEGQQQTLAEVESHLVRYRTLFG</sequence>